<comment type="caution">
    <text evidence="2">The sequence shown here is derived from an EMBL/GenBank/DDBJ whole genome shotgun (WGS) entry which is preliminary data.</text>
</comment>
<sequence>MTRVPPAHGHRPALRDSTGTVPGPGVEPGARPRLSAEDLLAARDALAPFGRLSRQEPIEWAAEEPLAPDLADFYRYVGPEWLEIDTLGLPVMFFPLDRLWDEQAGYRWNHRTGALLVDWNDDWTVVAKQGADPFIHAASTGQVLMAPGDEGWEDRLDEPRPAFRDLTEMTRALAAVGTAWARFDDPFTADWHLTEEVTAAVVAGLEEVLGAHERAVDLARALGYLRAV</sequence>
<evidence type="ECO:0008006" key="4">
    <source>
        <dbReference type="Google" id="ProtNLM"/>
    </source>
</evidence>
<feature type="region of interest" description="Disordered" evidence="1">
    <location>
        <begin position="1"/>
        <end position="31"/>
    </location>
</feature>
<proteinExistence type="predicted"/>
<accession>A0AAP3ALK0</accession>
<dbReference type="RefSeq" id="WP_356965339.1">
    <property type="nucleotide sequence ID" value="NZ_JBEYAF010000046.1"/>
</dbReference>
<reference evidence="2" key="1">
    <citation type="submission" date="2023-06" db="EMBL/GenBank/DDBJ databases">
        <title>lsaBGC provides a comprehensive framework for evolutionary analysis of biosynthetic gene clusters within focal taxa.</title>
        <authorList>
            <person name="Salamzade R."/>
            <person name="Sandstrom S."/>
            <person name="Kalan L.R."/>
        </authorList>
    </citation>
    <scope>NUCLEOTIDE SEQUENCE</scope>
    <source>
        <strain evidence="2">P3-SID899</strain>
    </source>
</reference>
<feature type="compositionally biased region" description="Low complexity" evidence="1">
    <location>
        <begin position="18"/>
        <end position="29"/>
    </location>
</feature>
<evidence type="ECO:0000313" key="2">
    <source>
        <dbReference type="EMBL" id="MCV7628933.1"/>
    </source>
</evidence>
<protein>
    <recommendedName>
        <fullName evidence="4">SMI1/KNR4 family protein</fullName>
    </recommendedName>
</protein>
<evidence type="ECO:0000313" key="3">
    <source>
        <dbReference type="Proteomes" id="UP001205867"/>
    </source>
</evidence>
<evidence type="ECO:0000256" key="1">
    <source>
        <dbReference type="SAM" id="MobiDB-lite"/>
    </source>
</evidence>
<gene>
    <name evidence="2" type="ORF">M3A82_006210</name>
</gene>
<name>A0AAP3ALK0_MICLU</name>
<dbReference type="EMBL" id="JALXKZ020000010">
    <property type="protein sequence ID" value="MCV7628933.1"/>
    <property type="molecule type" value="Genomic_DNA"/>
</dbReference>
<dbReference type="Proteomes" id="UP001205867">
    <property type="component" value="Unassembled WGS sequence"/>
</dbReference>
<dbReference type="AlphaFoldDB" id="A0AAP3ALK0"/>
<organism evidence="2 3">
    <name type="scientific">Micrococcus luteus</name>
    <name type="common">Micrococcus lysodeikticus</name>
    <dbReference type="NCBI Taxonomy" id="1270"/>
    <lineage>
        <taxon>Bacteria</taxon>
        <taxon>Bacillati</taxon>
        <taxon>Actinomycetota</taxon>
        <taxon>Actinomycetes</taxon>
        <taxon>Micrococcales</taxon>
        <taxon>Micrococcaceae</taxon>
        <taxon>Micrococcus</taxon>
    </lineage>
</organism>